<dbReference type="AlphaFoldDB" id="A0A0G0W921"/>
<gene>
    <name evidence="1" type="ORF">UU65_C0002G0277</name>
</gene>
<accession>A0A0G0W921</accession>
<proteinExistence type="predicted"/>
<evidence type="ECO:0000313" key="1">
    <source>
        <dbReference type="EMBL" id="KKS09499.1"/>
    </source>
</evidence>
<comment type="caution">
    <text evidence="1">The sequence shown here is derived from an EMBL/GenBank/DDBJ whole genome shotgun (WGS) entry which is preliminary data.</text>
</comment>
<dbReference type="EMBL" id="LCBL01000002">
    <property type="protein sequence ID" value="KKS09499.1"/>
    <property type="molecule type" value="Genomic_DNA"/>
</dbReference>
<name>A0A0G0W921_UNCC2</name>
<protein>
    <submittedName>
        <fullName evidence="1">Uncharacterized protein</fullName>
    </submittedName>
</protein>
<organism evidence="1 2">
    <name type="scientific">candidate division CPR2 bacterium GW2011_GWC1_41_48</name>
    <dbReference type="NCBI Taxonomy" id="1618344"/>
    <lineage>
        <taxon>Bacteria</taxon>
        <taxon>Bacteria division CPR2</taxon>
    </lineage>
</organism>
<dbReference type="Proteomes" id="UP000033869">
    <property type="component" value="Unassembled WGS sequence"/>
</dbReference>
<sequence>MSDLQTPWHRIVLLRRKLGKYIHLTEEKDNLKNRFWFGKWMGKARKKR</sequence>
<evidence type="ECO:0000313" key="2">
    <source>
        <dbReference type="Proteomes" id="UP000033869"/>
    </source>
</evidence>
<reference evidence="1 2" key="1">
    <citation type="journal article" date="2015" name="Nature">
        <title>rRNA introns, odd ribosomes, and small enigmatic genomes across a large radiation of phyla.</title>
        <authorList>
            <person name="Brown C.T."/>
            <person name="Hug L.A."/>
            <person name="Thomas B.C."/>
            <person name="Sharon I."/>
            <person name="Castelle C.J."/>
            <person name="Singh A."/>
            <person name="Wilkins M.J."/>
            <person name="Williams K.H."/>
            <person name="Banfield J.F."/>
        </authorList>
    </citation>
    <scope>NUCLEOTIDE SEQUENCE [LARGE SCALE GENOMIC DNA]</scope>
</reference>